<dbReference type="InterPro" id="IPR010095">
    <property type="entry name" value="Cas12f1-like_TNB"/>
</dbReference>
<dbReference type="GO" id="GO:0046872">
    <property type="term" value="F:metal ion binding"/>
    <property type="evidence" value="ECO:0007669"/>
    <property type="project" value="UniProtKB-KW"/>
</dbReference>
<dbReference type="Proteomes" id="UP000297951">
    <property type="component" value="Unassembled WGS sequence"/>
</dbReference>
<keyword evidence="4" id="KW-0479">Metal-binding</keyword>
<dbReference type="GO" id="GO:0006310">
    <property type="term" value="P:DNA recombination"/>
    <property type="evidence" value="ECO:0007669"/>
    <property type="project" value="UniProtKB-KW"/>
</dbReference>
<comment type="similarity">
    <text evidence="1">In the C-terminal section; belongs to the transposase 35 family.</text>
</comment>
<dbReference type="PANTHER" id="PTHR30405:SF25">
    <property type="entry name" value="RNA-GUIDED DNA ENDONUCLEASE INSQ-RELATED"/>
    <property type="match status" value="1"/>
</dbReference>
<dbReference type="InterPro" id="IPR001959">
    <property type="entry name" value="Transposase"/>
</dbReference>
<evidence type="ECO:0000256" key="7">
    <source>
        <dbReference type="ARBA" id="ARBA00023172"/>
    </source>
</evidence>
<dbReference type="Pfam" id="PF12323">
    <property type="entry name" value="HTH_OrfB_IS605"/>
    <property type="match status" value="1"/>
</dbReference>
<keyword evidence="7" id="KW-0233">DNA recombination</keyword>
<evidence type="ECO:0000313" key="12">
    <source>
        <dbReference type="Proteomes" id="UP000297951"/>
    </source>
</evidence>
<dbReference type="AlphaFoldDB" id="A0A4Y9F776"/>
<keyword evidence="6" id="KW-0238">DNA-binding</keyword>
<evidence type="ECO:0000256" key="5">
    <source>
        <dbReference type="ARBA" id="ARBA00022833"/>
    </source>
</evidence>
<evidence type="ECO:0000256" key="3">
    <source>
        <dbReference type="ARBA" id="ARBA00022578"/>
    </source>
</evidence>
<comment type="similarity">
    <text evidence="2">In the N-terminal section; belongs to the transposase 2 family.</text>
</comment>
<keyword evidence="3" id="KW-0815">Transposition</keyword>
<dbReference type="InterPro" id="IPR051399">
    <property type="entry name" value="RNA-guided_DNA_endo/Transpos"/>
</dbReference>
<evidence type="ECO:0000256" key="1">
    <source>
        <dbReference type="ARBA" id="ARBA00008761"/>
    </source>
</evidence>
<feature type="domain" description="Probable transposase IS891/IS1136/IS1341" evidence="8">
    <location>
        <begin position="269"/>
        <end position="375"/>
    </location>
</feature>
<sequence length="485" mass="53561">MTTEIAHKAFKYRLKPTQTQENAFRQAVGAARVAYNMLTALNRDVLRRGWEIRNQLIEQGLSEAEASAQMKKLRKEDLSLKIMSSFAWQKDVLTPEIARHKQAAARIAAGDPIESVWSGERFAEPWFHAVPRRAFVSGADQAATAISNWMKSVAGQRAGNKMGLPRFKKAGRSHDSITIPVVDGSSPAGGYGASYKRGEPRKGFIQDHHRLRLAMFGTVVTYNSTAPLTQLVTQGGTIKSFTISRDAQYWYVSLLVEAPINLLHRPGPTKAQEKAGVIGVDLGVKAKAALSNGEIINNPRHLQLSLKRLAKLQVKLSRTQKGSKNREHLKKQISRLQHKIALQRAASNHQMTKELSTTYVGVGIEDLNVAGMTKSASGTLENPGKNVAAKSGLNRNILDVSFGQIRNQLEYKTKMYGSALTVIGRYEPTSKRCSQCGAMKSDLSLKERTYICVECNYQDDRDINAAKNIRNLAEKELGMVSSISS</sequence>
<evidence type="ECO:0000259" key="10">
    <source>
        <dbReference type="Pfam" id="PF12323"/>
    </source>
</evidence>
<dbReference type="InterPro" id="IPR021027">
    <property type="entry name" value="Transposase_put_HTH"/>
</dbReference>
<accession>A0A4Y9F776</accession>
<dbReference type="RefSeq" id="WP_135011397.1">
    <property type="nucleotide sequence ID" value="NZ_JADGLK010000005.1"/>
</dbReference>
<dbReference type="GO" id="GO:0003677">
    <property type="term" value="F:DNA binding"/>
    <property type="evidence" value="ECO:0007669"/>
    <property type="project" value="UniProtKB-KW"/>
</dbReference>
<dbReference type="GO" id="GO:0032196">
    <property type="term" value="P:transposition"/>
    <property type="evidence" value="ECO:0007669"/>
    <property type="project" value="UniProtKB-KW"/>
</dbReference>
<evidence type="ECO:0000256" key="2">
    <source>
        <dbReference type="ARBA" id="ARBA00011044"/>
    </source>
</evidence>
<dbReference type="Pfam" id="PF01385">
    <property type="entry name" value="OrfB_IS605"/>
    <property type="match status" value="1"/>
</dbReference>
<reference evidence="11 12" key="1">
    <citation type="submission" date="2019-03" db="EMBL/GenBank/DDBJ databases">
        <title>Diversity of the mouse oral microbiome.</title>
        <authorList>
            <person name="Joseph S."/>
            <person name="Aduse-Opoku J."/>
            <person name="Curtis M."/>
            <person name="Wade W."/>
            <person name="Hashim A."/>
        </authorList>
    </citation>
    <scope>NUCLEOTIDE SEQUENCE [LARGE SCALE GENOMIC DNA]</scope>
    <source>
        <strain evidence="12">irhom_31</strain>
    </source>
</reference>
<evidence type="ECO:0000259" key="9">
    <source>
        <dbReference type="Pfam" id="PF07282"/>
    </source>
</evidence>
<feature type="domain" description="Cas12f1-like TNB" evidence="9">
    <location>
        <begin position="402"/>
        <end position="469"/>
    </location>
</feature>
<dbReference type="EMBL" id="SPQC01000005">
    <property type="protein sequence ID" value="TFU23768.1"/>
    <property type="molecule type" value="Genomic_DNA"/>
</dbReference>
<dbReference type="Pfam" id="PF07282">
    <property type="entry name" value="Cas12f1-like_TNB"/>
    <property type="match status" value="1"/>
</dbReference>
<dbReference type="NCBIfam" id="NF040570">
    <property type="entry name" value="guided_TnpB"/>
    <property type="match status" value="1"/>
</dbReference>
<dbReference type="PANTHER" id="PTHR30405">
    <property type="entry name" value="TRANSPOSASE"/>
    <property type="match status" value="1"/>
</dbReference>
<evidence type="ECO:0000259" key="8">
    <source>
        <dbReference type="Pfam" id="PF01385"/>
    </source>
</evidence>
<gene>
    <name evidence="11" type="ORF">E4U03_02445</name>
</gene>
<protein>
    <recommendedName>
        <fullName evidence="13">Transposase</fullName>
    </recommendedName>
</protein>
<name>A0A4Y9F776_9MICC</name>
<proteinExistence type="inferred from homology"/>
<evidence type="ECO:0008006" key="13">
    <source>
        <dbReference type="Google" id="ProtNLM"/>
    </source>
</evidence>
<dbReference type="OrthoDB" id="6230307at2"/>
<keyword evidence="5" id="KW-0862">Zinc</keyword>
<feature type="domain" description="Transposase putative helix-turn-helix" evidence="10">
    <location>
        <begin position="7"/>
        <end position="43"/>
    </location>
</feature>
<evidence type="ECO:0000256" key="6">
    <source>
        <dbReference type="ARBA" id="ARBA00023125"/>
    </source>
</evidence>
<evidence type="ECO:0000313" key="11">
    <source>
        <dbReference type="EMBL" id="TFU23768.1"/>
    </source>
</evidence>
<organism evidence="11 12">
    <name type="scientific">Rothia nasimurium</name>
    <dbReference type="NCBI Taxonomy" id="85336"/>
    <lineage>
        <taxon>Bacteria</taxon>
        <taxon>Bacillati</taxon>
        <taxon>Actinomycetota</taxon>
        <taxon>Actinomycetes</taxon>
        <taxon>Micrococcales</taxon>
        <taxon>Micrococcaceae</taxon>
        <taxon>Rothia</taxon>
    </lineage>
</organism>
<evidence type="ECO:0000256" key="4">
    <source>
        <dbReference type="ARBA" id="ARBA00022723"/>
    </source>
</evidence>
<comment type="caution">
    <text evidence="11">The sequence shown here is derived from an EMBL/GenBank/DDBJ whole genome shotgun (WGS) entry which is preliminary data.</text>
</comment>